<organism evidence="3 4">
    <name type="scientific">Leadbetterella byssophila (strain DSM 17132 / JCM 16389 / KACC 11308 / NBRC 106382 / 4M15)</name>
    <dbReference type="NCBI Taxonomy" id="649349"/>
    <lineage>
        <taxon>Bacteria</taxon>
        <taxon>Pseudomonadati</taxon>
        <taxon>Bacteroidota</taxon>
        <taxon>Cytophagia</taxon>
        <taxon>Cytophagales</taxon>
        <taxon>Leadbetterellaceae</taxon>
        <taxon>Leadbetterella</taxon>
    </lineage>
</organism>
<gene>
    <name evidence="3" type="ordered locus">Lbys_1203</name>
</gene>
<evidence type="ECO:0000313" key="3">
    <source>
        <dbReference type="EMBL" id="ADQ16923.1"/>
    </source>
</evidence>
<feature type="signal peptide" evidence="2">
    <location>
        <begin position="1"/>
        <end position="18"/>
    </location>
</feature>
<feature type="coiled-coil region" evidence="1">
    <location>
        <begin position="220"/>
        <end position="268"/>
    </location>
</feature>
<name>E4RU89_LEAB4</name>
<keyword evidence="1" id="KW-0175">Coiled coil</keyword>
<evidence type="ECO:0000313" key="4">
    <source>
        <dbReference type="Proteomes" id="UP000007435"/>
    </source>
</evidence>
<dbReference type="HOGENOM" id="CLU_1007584_0_0_10"/>
<evidence type="ECO:0000256" key="1">
    <source>
        <dbReference type="SAM" id="Coils"/>
    </source>
</evidence>
<sequence>MKKVLIAVLICLSSTAFAQVYVGSNFHNGEEKRSYSILTTQNSKELIDDLEKYLGQYGKVTKPSKNTYRIQNLKGNSVSSDLNYVDVVSKSTKKMEKLEFFFLNDAHNALSDNELNPGAAEKFVSDFLQYNQSQAQARLRAENVSLAEDELKEGKKEQSKIEKSIENNLKEQQKLGKKLDSTPELMAKAMSEKEEIISQLSTDSTVVIDDKAKNEISKASQKKDKEISKIQKEAEKAEDKLSKKEKELEDLKKELSIAKMKVRALEKVVSDAKSLK</sequence>
<dbReference type="AlphaFoldDB" id="E4RU89"/>
<dbReference type="STRING" id="649349.Lbys_1203"/>
<keyword evidence="4" id="KW-1185">Reference proteome</keyword>
<accession>E4RU89</accession>
<proteinExistence type="predicted"/>
<dbReference type="KEGG" id="lby:Lbys_1203"/>
<dbReference type="Proteomes" id="UP000007435">
    <property type="component" value="Chromosome"/>
</dbReference>
<dbReference type="EMBL" id="CP002305">
    <property type="protein sequence ID" value="ADQ16923.1"/>
    <property type="molecule type" value="Genomic_DNA"/>
</dbReference>
<keyword evidence="2" id="KW-0732">Signal</keyword>
<reference key="1">
    <citation type="submission" date="2010-11" db="EMBL/GenBank/DDBJ databases">
        <title>The complete genome of Leadbetterella byssophila DSM 17132.</title>
        <authorList>
            <consortium name="US DOE Joint Genome Institute (JGI-PGF)"/>
            <person name="Lucas S."/>
            <person name="Copeland A."/>
            <person name="Lapidus A."/>
            <person name="Glavina del Rio T."/>
            <person name="Dalin E."/>
            <person name="Tice H."/>
            <person name="Bruce D."/>
            <person name="Goodwin L."/>
            <person name="Pitluck S."/>
            <person name="Kyrpides N."/>
            <person name="Mavromatis K."/>
            <person name="Ivanova N."/>
            <person name="Teshima H."/>
            <person name="Brettin T."/>
            <person name="Detter J.C."/>
            <person name="Han C."/>
            <person name="Tapia R."/>
            <person name="Land M."/>
            <person name="Hauser L."/>
            <person name="Markowitz V."/>
            <person name="Cheng J.-F."/>
            <person name="Hugenholtz P."/>
            <person name="Woyke T."/>
            <person name="Wu D."/>
            <person name="Tindall B."/>
            <person name="Pomrenke H.G."/>
            <person name="Brambilla E."/>
            <person name="Klenk H.-P."/>
            <person name="Eisen J.A."/>
        </authorList>
    </citation>
    <scope>NUCLEOTIDE SEQUENCE [LARGE SCALE GENOMIC DNA]</scope>
    <source>
        <strain>DSM 17132</strain>
    </source>
</reference>
<dbReference type="RefSeq" id="WP_013407973.1">
    <property type="nucleotide sequence ID" value="NC_014655.1"/>
</dbReference>
<reference evidence="3 4" key="2">
    <citation type="journal article" date="2011" name="Stand. Genomic Sci.">
        <title>Complete genome sequence of Leadbetterella byssophila type strain (4M15).</title>
        <authorList>
            <person name="Abt B."/>
            <person name="Teshima H."/>
            <person name="Lucas S."/>
            <person name="Lapidus A."/>
            <person name="Del Rio T.G."/>
            <person name="Nolan M."/>
            <person name="Tice H."/>
            <person name="Cheng J.F."/>
            <person name="Pitluck S."/>
            <person name="Liolios K."/>
            <person name="Pagani I."/>
            <person name="Ivanova N."/>
            <person name="Mavromatis K."/>
            <person name="Pati A."/>
            <person name="Tapia R."/>
            <person name="Han C."/>
            <person name="Goodwin L."/>
            <person name="Chen A."/>
            <person name="Palaniappan K."/>
            <person name="Land M."/>
            <person name="Hauser L."/>
            <person name="Chang Y.J."/>
            <person name="Jeffries C.D."/>
            <person name="Rohde M."/>
            <person name="Goker M."/>
            <person name="Tindall B.J."/>
            <person name="Detter J.C."/>
            <person name="Woyke T."/>
            <person name="Bristow J."/>
            <person name="Eisen J.A."/>
            <person name="Markowitz V."/>
            <person name="Hugenholtz P."/>
            <person name="Klenk H.P."/>
            <person name="Kyrpides N.C."/>
        </authorList>
    </citation>
    <scope>NUCLEOTIDE SEQUENCE [LARGE SCALE GENOMIC DNA]</scope>
    <source>
        <strain evidence="4">DSM 17132 / JCM 16389 / KACC 11308 / NBRC 106382 / 4M15</strain>
    </source>
</reference>
<evidence type="ECO:0000256" key="2">
    <source>
        <dbReference type="SAM" id="SignalP"/>
    </source>
</evidence>
<protein>
    <submittedName>
        <fullName evidence="3">Uncharacterized protein</fullName>
    </submittedName>
</protein>
<feature type="chain" id="PRO_5003188439" evidence="2">
    <location>
        <begin position="19"/>
        <end position="276"/>
    </location>
</feature>
<dbReference type="OrthoDB" id="9928270at2"/>